<dbReference type="OrthoDB" id="549279at2759"/>
<sequence>MLTIPQAVNSSFVVAAGLAQASMGATSSALAASFCAVCGCSLRASSLAGGGATGSSASLASAAGGAAASTLSASGAGTGQVGSNASGAVVKSIGGSATRSSAANAGFASQGAEMAAEWLVDAAEGTYELTVEIAGYSFRQTVVVDRTPPKVSGNATLSSNRIRQADSNAAMTSPTSGQAVVLQLAFSEPVPGFDPRVALLVSGAVITEWMASPDNTSFWVLALSTLGPAPPSSAPTPASGPGAAARSGSSSSDIGDNATAAGANSTAPAVAAQPAVQFVLPAGSYYDAARNPGYNDLVISVPLVVEETLPPTVSAALAKTTQGAAAVVPVAITSTSLAAAASSSFAQVIRAKGSMLQGSFHLQMLTMTMYLASPGIGSEYAKYATEFRYAILGVKGQLGPVDNALPSNEQAVSAGDQARAAAGDLWPANASLPFTATPPPPSPASASFTAEELNAPTIGSEPLRVDAAAAAARRRTLQQLLQGNNATAAAPPPPPPLPPPFSTSAQDIVYCLVIATILLAAVAALRLAAALAYRRFVSEEPHAFLAFPRVEMTVLGLVLVALAFYCSLAFGGTNAASRLVASLVTGLLVVPYGVFLWWLVIARAWMVPEYSDVTKLTTSEYASPRGSVFEPVQAVEGAVQGRGELQNAVGSSQTDLQQPQQQGKPSSPPCSPLPTATPPAATPRPRSPLSPSAAQPPFYADGADALGPAPHWSEFVGVVRPPPVVAAAADGEPLPAIDGDIDGPAEQQSAAALGPHWHKSASGVSRPLSAVSPANGPANAMTSGPATRSSRNGSAPASTINSPAAAAARPGSGGRSQNSSNGAVAVMTVPGTADRQSVSMVPADAEATAEQLAGFQREQLAAAGVGAQPAAVMASSSVQRSDSNVSGGRRTYTASTPGTPSSRHGSGRPRIGGASMNGGGGSVPHSPRMTSAVDPVGSDYSSPGSPVHGSRNVFLPTPPPQSLQTTAAAATALALAGAGSGAAAAACAGVSSSVPPSPARSSLNRTQTSPPRRPMVGSVWTRIGEQPVATTLPFTARGHAAVLDSDPALVPTVVAAGGGGRSPTDSARATPPRANTWLAAGAGAGAGPIAESTEGGSADRDGARAWHGGSGAAATAAAEPVEMVAKVAVTRTSKSLAATPAADKDEPASPSPELQRPTSRGGDAKAAGADEAAAAASVTSAAKRPSLIVTGYRRSDCRLPWLLPSERLMARFEFLFEDVLGPDPEQHQRRASRPLRLVATAVNYTHKITCAMMLGYFGMRQASYFQTGSLISLQAMLLTYLLAVWPYAEWQLQALELVCNTAELGIFVTALAVTSSSYSKNATLVMIACFFTAVGCIVLYEVRKMVILVREIWIVVRDKVASWRASRAKRVAAVTRRSASQFV</sequence>
<dbReference type="PANTHER" id="PTHR34677">
    <property type="match status" value="1"/>
</dbReference>
<accession>A0A150FZ14</accession>
<feature type="compositionally biased region" description="Low complexity" evidence="1">
    <location>
        <begin position="874"/>
        <end position="886"/>
    </location>
</feature>
<dbReference type="Proteomes" id="UP000075714">
    <property type="component" value="Unassembled WGS sequence"/>
</dbReference>
<feature type="compositionally biased region" description="Low complexity" evidence="1">
    <location>
        <begin position="235"/>
        <end position="260"/>
    </location>
</feature>
<feature type="region of interest" description="Disordered" evidence="1">
    <location>
        <begin position="1078"/>
        <end position="1117"/>
    </location>
</feature>
<evidence type="ECO:0000313" key="3">
    <source>
        <dbReference type="EMBL" id="KXZ42853.1"/>
    </source>
</evidence>
<name>A0A150FZ14_GONPE</name>
<evidence type="ECO:0000313" key="4">
    <source>
        <dbReference type="Proteomes" id="UP000075714"/>
    </source>
</evidence>
<feature type="transmembrane region" description="Helical" evidence="2">
    <location>
        <begin position="1297"/>
        <end position="1318"/>
    </location>
</feature>
<dbReference type="STRING" id="33097.A0A150FZ14"/>
<feature type="transmembrane region" description="Helical" evidence="2">
    <location>
        <begin position="1324"/>
        <end position="1342"/>
    </location>
</feature>
<organism evidence="3 4">
    <name type="scientific">Gonium pectorale</name>
    <name type="common">Green alga</name>
    <dbReference type="NCBI Taxonomy" id="33097"/>
    <lineage>
        <taxon>Eukaryota</taxon>
        <taxon>Viridiplantae</taxon>
        <taxon>Chlorophyta</taxon>
        <taxon>core chlorophytes</taxon>
        <taxon>Chlorophyceae</taxon>
        <taxon>CS clade</taxon>
        <taxon>Chlamydomonadales</taxon>
        <taxon>Volvocaceae</taxon>
        <taxon>Gonium</taxon>
    </lineage>
</organism>
<dbReference type="PANTHER" id="PTHR34677:SF3">
    <property type="entry name" value="BACTERIAL IG-LIKE DOMAIN-CONTAINING PROTEIN"/>
    <property type="match status" value="1"/>
</dbReference>
<keyword evidence="2" id="KW-0472">Membrane</keyword>
<reference evidence="4" key="1">
    <citation type="journal article" date="2016" name="Nat. Commun.">
        <title>The Gonium pectorale genome demonstrates co-option of cell cycle regulation during the evolution of multicellularity.</title>
        <authorList>
            <person name="Hanschen E.R."/>
            <person name="Marriage T.N."/>
            <person name="Ferris P.J."/>
            <person name="Hamaji T."/>
            <person name="Toyoda A."/>
            <person name="Fujiyama A."/>
            <person name="Neme R."/>
            <person name="Noguchi H."/>
            <person name="Minakuchi Y."/>
            <person name="Suzuki M."/>
            <person name="Kawai-Toyooka H."/>
            <person name="Smith D.R."/>
            <person name="Sparks H."/>
            <person name="Anderson J."/>
            <person name="Bakaric R."/>
            <person name="Luria V."/>
            <person name="Karger A."/>
            <person name="Kirschner M.W."/>
            <person name="Durand P.M."/>
            <person name="Michod R.E."/>
            <person name="Nozaki H."/>
            <person name="Olson B.J."/>
        </authorList>
    </citation>
    <scope>NUCLEOTIDE SEQUENCE [LARGE SCALE GENOMIC DNA]</scope>
    <source>
        <strain evidence="4">NIES-2863</strain>
    </source>
</reference>
<feature type="compositionally biased region" description="Low complexity" evidence="1">
    <location>
        <begin position="794"/>
        <end position="821"/>
    </location>
</feature>
<evidence type="ECO:0008006" key="5">
    <source>
        <dbReference type="Google" id="ProtNLM"/>
    </source>
</evidence>
<feature type="region of interest" description="Disordered" evidence="1">
    <location>
        <begin position="753"/>
        <end position="821"/>
    </location>
</feature>
<evidence type="ECO:0000256" key="2">
    <source>
        <dbReference type="SAM" id="Phobius"/>
    </source>
</evidence>
<feature type="compositionally biased region" description="Low complexity" evidence="1">
    <location>
        <begin position="651"/>
        <end position="665"/>
    </location>
</feature>
<feature type="region of interest" description="Disordered" evidence="1">
    <location>
        <begin position="874"/>
        <end position="962"/>
    </location>
</feature>
<feature type="region of interest" description="Disordered" evidence="1">
    <location>
        <begin position="230"/>
        <end position="260"/>
    </location>
</feature>
<proteinExistence type="predicted"/>
<feature type="transmembrane region" description="Helical" evidence="2">
    <location>
        <begin position="579"/>
        <end position="601"/>
    </location>
</feature>
<feature type="compositionally biased region" description="Polar residues" evidence="1">
    <location>
        <begin position="892"/>
        <end position="904"/>
    </location>
</feature>
<evidence type="ECO:0000256" key="1">
    <source>
        <dbReference type="SAM" id="MobiDB-lite"/>
    </source>
</evidence>
<feature type="compositionally biased region" description="Polar residues" evidence="1">
    <location>
        <begin position="1000"/>
        <end position="1010"/>
    </location>
</feature>
<feature type="transmembrane region" description="Helical" evidence="2">
    <location>
        <begin position="554"/>
        <end position="573"/>
    </location>
</feature>
<feature type="region of interest" description="Disordered" evidence="1">
    <location>
        <begin position="1134"/>
        <end position="1170"/>
    </location>
</feature>
<feature type="transmembrane region" description="Helical" evidence="2">
    <location>
        <begin position="507"/>
        <end position="533"/>
    </location>
</feature>
<feature type="transmembrane region" description="Helical" evidence="2">
    <location>
        <begin position="1264"/>
        <end position="1285"/>
    </location>
</feature>
<keyword evidence="2" id="KW-1133">Transmembrane helix</keyword>
<dbReference type="EMBL" id="LSYV01000114">
    <property type="protein sequence ID" value="KXZ42853.1"/>
    <property type="molecule type" value="Genomic_DNA"/>
</dbReference>
<feature type="compositionally biased region" description="Pro residues" evidence="1">
    <location>
        <begin position="666"/>
        <end position="688"/>
    </location>
</feature>
<keyword evidence="2" id="KW-0812">Transmembrane</keyword>
<comment type="caution">
    <text evidence="3">The sequence shown here is derived from an EMBL/GenBank/DDBJ whole genome shotgun (WGS) entry which is preliminary data.</text>
</comment>
<feature type="region of interest" description="Disordered" evidence="1">
    <location>
        <begin position="647"/>
        <end position="705"/>
    </location>
</feature>
<keyword evidence="4" id="KW-1185">Reference proteome</keyword>
<gene>
    <name evidence="3" type="ORF">GPECTOR_114g304</name>
</gene>
<feature type="compositionally biased region" description="Polar residues" evidence="1">
    <location>
        <begin position="780"/>
        <end position="793"/>
    </location>
</feature>
<protein>
    <recommendedName>
        <fullName evidence="5">TRP C-terminal domain-containing protein</fullName>
    </recommendedName>
</protein>
<feature type="region of interest" description="Disordered" evidence="1">
    <location>
        <begin position="989"/>
        <end position="1015"/>
    </location>
</feature>